<dbReference type="SUPFAM" id="SSF56112">
    <property type="entry name" value="Protein kinase-like (PK-like)"/>
    <property type="match status" value="1"/>
</dbReference>
<dbReference type="GO" id="GO:0004674">
    <property type="term" value="F:protein serine/threonine kinase activity"/>
    <property type="evidence" value="ECO:0007669"/>
    <property type="project" value="UniProtKB-KW"/>
</dbReference>
<name>A0AAV6JIM8_9ERIC</name>
<dbReference type="InterPro" id="IPR011009">
    <property type="entry name" value="Kinase-like_dom_sf"/>
</dbReference>
<sequence>MRKRMKLGGGAKHDAPTLSREAQSLRKMRDKLKNFKEVQAQRKVFVKLSQTQLVLQEGVVEFYRNLGFEPDPEGIKGMFCFGLGEVSSSTKDRMSRRSFSKKWKIPISAKVYTMGELQSATNGLSEENFHGEGSLGSVYKADLLNVQASEMAISNTGYVAREHIQNGFDSVKGDISAFGVLLLELLTGKRPFNGYDAFFLDQGKEQSLVNESWKIWWIQTSTNYSPPGLSRFPDIVSLCVQPEKEFRPPIAEIEESLSFIMHEVGTGETSATDNNESDPFNGSFRFTHTCFIHQSWVGIKHEEGICVRVCLRFTQEEIIVVVVMLGLDAAGKQQSCTNCALEKFYRLFLQLVCHQSKKSIAVVVFFELLYRLWCSIY</sequence>
<accession>A0AAV6JIM8</accession>
<evidence type="ECO:0000256" key="2">
    <source>
        <dbReference type="ARBA" id="ARBA00022741"/>
    </source>
</evidence>
<dbReference type="InterPro" id="IPR000719">
    <property type="entry name" value="Prot_kinase_dom"/>
</dbReference>
<evidence type="ECO:0000313" key="6">
    <source>
        <dbReference type="Proteomes" id="UP000823749"/>
    </source>
</evidence>
<organism evidence="5 6">
    <name type="scientific">Rhododendron griersonianum</name>
    <dbReference type="NCBI Taxonomy" id="479676"/>
    <lineage>
        <taxon>Eukaryota</taxon>
        <taxon>Viridiplantae</taxon>
        <taxon>Streptophyta</taxon>
        <taxon>Embryophyta</taxon>
        <taxon>Tracheophyta</taxon>
        <taxon>Spermatophyta</taxon>
        <taxon>Magnoliopsida</taxon>
        <taxon>eudicotyledons</taxon>
        <taxon>Gunneridae</taxon>
        <taxon>Pentapetalae</taxon>
        <taxon>asterids</taxon>
        <taxon>Ericales</taxon>
        <taxon>Ericaceae</taxon>
        <taxon>Ericoideae</taxon>
        <taxon>Rhodoreae</taxon>
        <taxon>Rhododendron</taxon>
    </lineage>
</organism>
<dbReference type="Proteomes" id="UP000823749">
    <property type="component" value="Chromosome 7"/>
</dbReference>
<keyword evidence="2" id="KW-0547">Nucleotide-binding</keyword>
<protein>
    <recommendedName>
        <fullName evidence="4">Protein kinase domain-containing protein</fullName>
    </recommendedName>
</protein>
<evidence type="ECO:0000256" key="3">
    <source>
        <dbReference type="ARBA" id="ARBA00022840"/>
    </source>
</evidence>
<evidence type="ECO:0000256" key="1">
    <source>
        <dbReference type="ARBA" id="ARBA00022527"/>
    </source>
</evidence>
<keyword evidence="1" id="KW-0723">Serine/threonine-protein kinase</keyword>
<keyword evidence="1" id="KW-0418">Kinase</keyword>
<keyword evidence="3" id="KW-0067">ATP-binding</keyword>
<reference evidence="5" key="1">
    <citation type="submission" date="2020-08" db="EMBL/GenBank/DDBJ databases">
        <title>Plant Genome Project.</title>
        <authorList>
            <person name="Zhang R.-G."/>
        </authorList>
    </citation>
    <scope>NUCLEOTIDE SEQUENCE</scope>
    <source>
        <strain evidence="5">WSP0</strain>
        <tissue evidence="5">Leaf</tissue>
    </source>
</reference>
<evidence type="ECO:0000259" key="4">
    <source>
        <dbReference type="PROSITE" id="PS50011"/>
    </source>
</evidence>
<dbReference type="Gene3D" id="1.10.510.10">
    <property type="entry name" value="Transferase(Phosphotransferase) domain 1"/>
    <property type="match status" value="1"/>
</dbReference>
<dbReference type="PANTHER" id="PTHR47989">
    <property type="entry name" value="OS01G0750732 PROTEIN"/>
    <property type="match status" value="1"/>
</dbReference>
<evidence type="ECO:0000313" key="5">
    <source>
        <dbReference type="EMBL" id="KAG5540578.1"/>
    </source>
</evidence>
<keyword evidence="1" id="KW-0808">Transferase</keyword>
<keyword evidence="6" id="KW-1185">Reference proteome</keyword>
<dbReference type="GO" id="GO:0005524">
    <property type="term" value="F:ATP binding"/>
    <property type="evidence" value="ECO:0007669"/>
    <property type="project" value="UniProtKB-KW"/>
</dbReference>
<gene>
    <name evidence="5" type="ORF">RHGRI_020708</name>
</gene>
<feature type="domain" description="Protein kinase" evidence="4">
    <location>
        <begin position="1"/>
        <end position="260"/>
    </location>
</feature>
<dbReference type="PANTHER" id="PTHR47989:SF45">
    <property type="entry name" value="OS01G0709500 PROTEIN"/>
    <property type="match status" value="1"/>
</dbReference>
<dbReference type="EMBL" id="JACTNZ010000007">
    <property type="protein sequence ID" value="KAG5540578.1"/>
    <property type="molecule type" value="Genomic_DNA"/>
</dbReference>
<proteinExistence type="predicted"/>
<dbReference type="PROSITE" id="PS50011">
    <property type="entry name" value="PROTEIN_KINASE_DOM"/>
    <property type="match status" value="1"/>
</dbReference>
<dbReference type="AlphaFoldDB" id="A0AAV6JIM8"/>
<comment type="caution">
    <text evidence="5">The sequence shown here is derived from an EMBL/GenBank/DDBJ whole genome shotgun (WGS) entry which is preliminary data.</text>
</comment>